<keyword evidence="2" id="KW-1185">Reference proteome</keyword>
<dbReference type="RefSeq" id="WP_121532669.1">
    <property type="nucleotide sequence ID" value="NZ_RCHI01000006.1"/>
</dbReference>
<dbReference type="EMBL" id="RCHI01000006">
    <property type="protein sequence ID" value="RLL65269.1"/>
    <property type="molecule type" value="Genomic_DNA"/>
</dbReference>
<proteinExistence type="predicted"/>
<name>A0A421BQP0_9RHOB</name>
<accession>A0A421BQP0</accession>
<gene>
    <name evidence="1" type="ORF">DYS74_08065</name>
</gene>
<dbReference type="AlphaFoldDB" id="A0A421BQP0"/>
<evidence type="ECO:0000313" key="1">
    <source>
        <dbReference type="EMBL" id="RLL65269.1"/>
    </source>
</evidence>
<evidence type="ECO:0000313" key="2">
    <source>
        <dbReference type="Proteomes" id="UP000279673"/>
    </source>
</evidence>
<comment type="caution">
    <text evidence="1">The sequence shown here is derived from an EMBL/GenBank/DDBJ whole genome shotgun (WGS) entry which is preliminary data.</text>
</comment>
<organism evidence="1 2">
    <name type="scientific">Paenirhodobacter hankyongi</name>
    <dbReference type="NCBI Taxonomy" id="2294033"/>
    <lineage>
        <taxon>Bacteria</taxon>
        <taxon>Pseudomonadati</taxon>
        <taxon>Pseudomonadota</taxon>
        <taxon>Alphaproteobacteria</taxon>
        <taxon>Rhodobacterales</taxon>
        <taxon>Rhodobacter group</taxon>
        <taxon>Paenirhodobacter</taxon>
    </lineage>
</organism>
<protein>
    <submittedName>
        <fullName evidence="1">Uncharacterized protein</fullName>
    </submittedName>
</protein>
<sequence length="193" mass="21877">MKRKALLAVTGCTPKAFEMYSARGFLPFIIEERNWSDYTIGNAFQLQALLDAADGTDLAGASTLAKQAIDKLYPLSPFAYTGDEELFIALVRYDWDDAPEDWTCTYVLAGRWQDIKDQLEKLPEMIDPTIRVRSVLTLSATKIAHKVLREARDFGLPEGEVHSVPEDLTGYPEWFKKAETARRALLNGWDRDE</sequence>
<dbReference type="Proteomes" id="UP000279673">
    <property type="component" value="Unassembled WGS sequence"/>
</dbReference>
<reference evidence="1 2" key="1">
    <citation type="submission" date="2018-10" db="EMBL/GenBank/DDBJ databases">
        <title>Rhodobacter sp . BO-81.</title>
        <authorList>
            <person name="Im W.T."/>
        </authorList>
    </citation>
    <scope>NUCLEOTIDE SEQUENCE [LARGE SCALE GENOMIC DNA]</scope>
    <source>
        <strain evidence="1 2">BO-81</strain>
    </source>
</reference>